<dbReference type="AlphaFoldDB" id="A0A067L9W6"/>
<accession>A0A067L9W6</accession>
<keyword evidence="1" id="KW-1133">Transmembrane helix</keyword>
<feature type="transmembrane region" description="Helical" evidence="1">
    <location>
        <begin position="116"/>
        <end position="140"/>
    </location>
</feature>
<dbReference type="PANTHER" id="PTHR33430:SF1">
    <property type="entry name" value="PGG DOMAIN-CONTAINING PROTEIN"/>
    <property type="match status" value="1"/>
</dbReference>
<keyword evidence="1" id="KW-0812">Transmembrane</keyword>
<evidence type="ECO:0000313" key="3">
    <source>
        <dbReference type="Proteomes" id="UP000027138"/>
    </source>
</evidence>
<dbReference type="KEGG" id="jcu:105644016"/>
<dbReference type="OrthoDB" id="666653at2759"/>
<dbReference type="PANTHER" id="PTHR33430">
    <property type="entry name" value="MATERNAL EFFECT EMBRYO ARREST PROTEIN"/>
    <property type="match status" value="1"/>
</dbReference>
<name>A0A067L9W6_JATCU</name>
<proteinExistence type="predicted"/>
<feature type="transmembrane region" description="Helical" evidence="1">
    <location>
        <begin position="72"/>
        <end position="96"/>
    </location>
</feature>
<reference evidence="2 3" key="1">
    <citation type="journal article" date="2014" name="PLoS ONE">
        <title>Global Analysis of Gene Expression Profiles in Physic Nut (Jatropha curcas L.) Seedlings Exposed to Salt Stress.</title>
        <authorList>
            <person name="Zhang L."/>
            <person name="Zhang C."/>
            <person name="Wu P."/>
            <person name="Chen Y."/>
            <person name="Li M."/>
            <person name="Jiang H."/>
            <person name="Wu G."/>
        </authorList>
    </citation>
    <scope>NUCLEOTIDE SEQUENCE [LARGE SCALE GENOMIC DNA]</scope>
    <source>
        <strain evidence="3">cv. GZQX0401</strain>
        <tissue evidence="2">Young leaves</tissue>
    </source>
</reference>
<keyword evidence="1" id="KW-0472">Membrane</keyword>
<gene>
    <name evidence="2" type="ORF">JCGZ_15086</name>
</gene>
<dbReference type="STRING" id="180498.A0A067L9W6"/>
<feature type="transmembrane region" description="Helical" evidence="1">
    <location>
        <begin position="161"/>
        <end position="184"/>
    </location>
</feature>
<feature type="transmembrane region" description="Helical" evidence="1">
    <location>
        <begin position="25"/>
        <end position="44"/>
    </location>
</feature>
<protein>
    <recommendedName>
        <fullName evidence="4">PGG domain-containing protein</fullName>
    </recommendedName>
</protein>
<evidence type="ECO:0000256" key="1">
    <source>
        <dbReference type="SAM" id="Phobius"/>
    </source>
</evidence>
<sequence>MGESSNGSSGNGKLKDILPQALDDLVSVNSLFTVAVFLGIAFASPNQHSLETHRPHCDPDEKMGKRLVVSEVVSFSSFLLSSLVAKSLKVYINIYYSNKKAQSTMDEAQFHPFKGLMFALSMLASIIGVLFLTISMSYVVEIKIGRLSCGVTETRAAVMALIILVPFGLIIYLSSMSAALAYSIRG</sequence>
<evidence type="ECO:0000313" key="2">
    <source>
        <dbReference type="EMBL" id="KDP45221.1"/>
    </source>
</evidence>
<evidence type="ECO:0008006" key="4">
    <source>
        <dbReference type="Google" id="ProtNLM"/>
    </source>
</evidence>
<dbReference type="EMBL" id="KK914233">
    <property type="protein sequence ID" value="KDP45221.1"/>
    <property type="molecule type" value="Genomic_DNA"/>
</dbReference>
<organism evidence="2 3">
    <name type="scientific">Jatropha curcas</name>
    <name type="common">Barbados nut</name>
    <dbReference type="NCBI Taxonomy" id="180498"/>
    <lineage>
        <taxon>Eukaryota</taxon>
        <taxon>Viridiplantae</taxon>
        <taxon>Streptophyta</taxon>
        <taxon>Embryophyta</taxon>
        <taxon>Tracheophyta</taxon>
        <taxon>Spermatophyta</taxon>
        <taxon>Magnoliopsida</taxon>
        <taxon>eudicotyledons</taxon>
        <taxon>Gunneridae</taxon>
        <taxon>Pentapetalae</taxon>
        <taxon>rosids</taxon>
        <taxon>fabids</taxon>
        <taxon>Malpighiales</taxon>
        <taxon>Euphorbiaceae</taxon>
        <taxon>Crotonoideae</taxon>
        <taxon>Jatropheae</taxon>
        <taxon>Jatropha</taxon>
    </lineage>
</organism>
<dbReference type="Proteomes" id="UP000027138">
    <property type="component" value="Unassembled WGS sequence"/>
</dbReference>
<keyword evidence="3" id="KW-1185">Reference proteome</keyword>